<reference evidence="2" key="1">
    <citation type="submission" date="2021-04" db="EMBL/GenBank/DDBJ databases">
        <title>Difference and commonality of drug resistance evolution in various bacteria. and drug sensitivity profiles.</title>
        <authorList>
            <person name="Maeda T."/>
            <person name="Shibai A."/>
            <person name="Kawada K."/>
            <person name="Kotani H."/>
            <person name="Tarusawa Y."/>
            <person name="Tanabe K."/>
            <person name="Furusawa C."/>
        </authorList>
    </citation>
    <scope>NUCLEOTIDE SEQUENCE</scope>
    <source>
        <strain evidence="2">JCM 8580</strain>
    </source>
</reference>
<dbReference type="GO" id="GO:0019645">
    <property type="term" value="P:anaerobic electron transport chain"/>
    <property type="evidence" value="ECO:0007669"/>
    <property type="project" value="InterPro"/>
</dbReference>
<dbReference type="Proteomes" id="UP000682928">
    <property type="component" value="Chromosome"/>
</dbReference>
<feature type="transmembrane region" description="Helical" evidence="1">
    <location>
        <begin position="239"/>
        <end position="260"/>
    </location>
</feature>
<dbReference type="PANTHER" id="PTHR38095:SF2">
    <property type="entry name" value="ANAEROBIC DIMETHYL SULFOXIDE REDUCTASE CHAIN C"/>
    <property type="match status" value="1"/>
</dbReference>
<feature type="transmembrane region" description="Helical" evidence="1">
    <location>
        <begin position="37"/>
        <end position="57"/>
    </location>
</feature>
<dbReference type="InterPro" id="IPR007059">
    <property type="entry name" value="DmsC"/>
</dbReference>
<proteinExistence type="predicted"/>
<keyword evidence="1" id="KW-0472">Membrane</keyword>
<dbReference type="GO" id="GO:0005886">
    <property type="term" value="C:plasma membrane"/>
    <property type="evidence" value="ECO:0007669"/>
    <property type="project" value="TreeGrafter"/>
</dbReference>
<name>A0AA86M800_9ENTR</name>
<feature type="transmembrane region" description="Helical" evidence="1">
    <location>
        <begin position="136"/>
        <end position="157"/>
    </location>
</feature>
<evidence type="ECO:0000313" key="2">
    <source>
        <dbReference type="EMBL" id="BCU54612.1"/>
    </source>
</evidence>
<evidence type="ECO:0000256" key="1">
    <source>
        <dbReference type="SAM" id="Phobius"/>
    </source>
</evidence>
<dbReference type="AlphaFoldDB" id="A0AA86M800"/>
<feature type="transmembrane region" description="Helical" evidence="1">
    <location>
        <begin position="77"/>
        <end position="96"/>
    </location>
</feature>
<gene>
    <name evidence="2" type="primary">dmsC</name>
    <name evidence="2" type="ORF">ENKO_12060</name>
</gene>
<feature type="transmembrane region" description="Helical" evidence="1">
    <location>
        <begin position="6"/>
        <end position="25"/>
    </location>
</feature>
<dbReference type="EMBL" id="AP024590">
    <property type="protein sequence ID" value="BCU54612.1"/>
    <property type="molecule type" value="Genomic_DNA"/>
</dbReference>
<accession>A0AA86M800</accession>
<evidence type="ECO:0000313" key="3">
    <source>
        <dbReference type="Proteomes" id="UP000682928"/>
    </source>
</evidence>
<dbReference type="Pfam" id="PF04976">
    <property type="entry name" value="DmsC"/>
    <property type="match status" value="1"/>
</dbReference>
<dbReference type="GO" id="GO:0009390">
    <property type="term" value="C:dimethyl sulfoxide reductase complex"/>
    <property type="evidence" value="ECO:0007669"/>
    <property type="project" value="TreeGrafter"/>
</dbReference>
<dbReference type="PANTHER" id="PTHR38095">
    <property type="entry name" value="ANAEROBIC DIMETHYL SULFOXIDE REDUCTASE CHAIN YNFH"/>
    <property type="match status" value="1"/>
</dbReference>
<feature type="transmembrane region" description="Helical" evidence="1">
    <location>
        <begin position="103"/>
        <end position="124"/>
    </location>
</feature>
<sequence>MHELPLLLFTLLLQGSVGITLWLALLPARGISPRGGLLLAFAMACTGLLASTLHMGYPLNALNALRHVASSWLSREVVFASLYLAALGLCTLLALWRKPGGRLLLPLAALFGVIDVYCMAQIYINTAVITWQHFNTLILFMGSVGIVGSVFAALTAPDTRSRRVTLAVMLVALVVLVRLLVQPLWMSALADHAQIVTLPHAPLAAFAQLRTLYTLSWAVSVAGMIAFVLGGLRHAKRLLLAGSALLLLAEIALRFIFFSIG</sequence>
<protein>
    <submittedName>
        <fullName evidence="2">Dimethyl sulfoxide reductase subunit C</fullName>
    </submittedName>
</protein>
<dbReference type="GO" id="GO:0009389">
    <property type="term" value="F:dimethyl sulfoxide reductase activity"/>
    <property type="evidence" value="ECO:0007669"/>
    <property type="project" value="TreeGrafter"/>
</dbReference>
<feature type="transmembrane region" description="Helical" evidence="1">
    <location>
        <begin position="164"/>
        <end position="181"/>
    </location>
</feature>
<feature type="transmembrane region" description="Helical" evidence="1">
    <location>
        <begin position="212"/>
        <end position="232"/>
    </location>
</feature>
<organism evidence="2 3">
    <name type="scientific">Enterobacter kobei</name>
    <dbReference type="NCBI Taxonomy" id="208224"/>
    <lineage>
        <taxon>Bacteria</taxon>
        <taxon>Pseudomonadati</taxon>
        <taxon>Pseudomonadota</taxon>
        <taxon>Gammaproteobacteria</taxon>
        <taxon>Enterobacterales</taxon>
        <taxon>Enterobacteriaceae</taxon>
        <taxon>Enterobacter</taxon>
        <taxon>Enterobacter cloacae complex</taxon>
    </lineage>
</organism>
<keyword evidence="1" id="KW-1133">Transmembrane helix</keyword>
<keyword evidence="1" id="KW-0812">Transmembrane</keyword>
<dbReference type="RefSeq" id="WP_088219408.1">
    <property type="nucleotide sequence ID" value="NZ_AP024590.1"/>
</dbReference>